<proteinExistence type="predicted"/>
<dbReference type="InterPro" id="IPR027584">
    <property type="entry name" value="TrbK_RP4"/>
</dbReference>
<keyword evidence="3" id="KW-1185">Reference proteome</keyword>
<dbReference type="NCBIfam" id="TIGR04359">
    <property type="entry name" value="TrbK_RP4"/>
    <property type="match status" value="1"/>
</dbReference>
<evidence type="ECO:0000256" key="1">
    <source>
        <dbReference type="SAM" id="MobiDB-lite"/>
    </source>
</evidence>
<feature type="region of interest" description="Disordered" evidence="1">
    <location>
        <begin position="51"/>
        <end position="70"/>
    </location>
</feature>
<accession>A0ABW3WAQ3</accession>
<evidence type="ECO:0000313" key="2">
    <source>
        <dbReference type="EMBL" id="MFD1262584.1"/>
    </source>
</evidence>
<organism evidence="2 3">
    <name type="scientific">Thauera mechernichensis</name>
    <dbReference type="NCBI Taxonomy" id="82788"/>
    <lineage>
        <taxon>Bacteria</taxon>
        <taxon>Pseudomonadati</taxon>
        <taxon>Pseudomonadota</taxon>
        <taxon>Betaproteobacteria</taxon>
        <taxon>Rhodocyclales</taxon>
        <taxon>Zoogloeaceae</taxon>
        <taxon>Thauera</taxon>
    </lineage>
</organism>
<evidence type="ECO:0000313" key="3">
    <source>
        <dbReference type="Proteomes" id="UP001597158"/>
    </source>
</evidence>
<dbReference type="RefSeq" id="WP_277835090.1">
    <property type="nucleotide sequence ID" value="NZ_JARQZE010000020.1"/>
</dbReference>
<keyword evidence="2" id="KW-0449">Lipoprotein</keyword>
<name>A0ABW3WAQ3_9RHOO</name>
<protein>
    <submittedName>
        <fullName evidence="2">Entry exclusion lipoprotein TrbK</fullName>
    </submittedName>
</protein>
<sequence length="70" mass="7725">MNVVAIGVLFAALLVGCAPTPEPIPEVTAENCHPEKIQQIRDEATRREFGSRCSRLPVSPDTLPTNPKRW</sequence>
<dbReference type="Proteomes" id="UP001597158">
    <property type="component" value="Unassembled WGS sequence"/>
</dbReference>
<dbReference type="EMBL" id="JBHTMC010000004">
    <property type="protein sequence ID" value="MFD1262584.1"/>
    <property type="molecule type" value="Genomic_DNA"/>
</dbReference>
<comment type="caution">
    <text evidence="2">The sequence shown here is derived from an EMBL/GenBank/DDBJ whole genome shotgun (WGS) entry which is preliminary data.</text>
</comment>
<reference evidence="3" key="1">
    <citation type="journal article" date="2019" name="Int. J. Syst. Evol. Microbiol.">
        <title>The Global Catalogue of Microorganisms (GCM) 10K type strain sequencing project: providing services to taxonomists for standard genome sequencing and annotation.</title>
        <authorList>
            <consortium name="The Broad Institute Genomics Platform"/>
            <consortium name="The Broad Institute Genome Sequencing Center for Infectious Disease"/>
            <person name="Wu L."/>
            <person name="Ma J."/>
        </authorList>
    </citation>
    <scope>NUCLEOTIDE SEQUENCE [LARGE SCALE GENOMIC DNA]</scope>
    <source>
        <strain evidence="3">CCUG 48884</strain>
    </source>
</reference>
<gene>
    <name evidence="2" type="primary">trbK</name>
    <name evidence="2" type="ORF">ACFQ4M_03255</name>
</gene>